<proteinExistence type="predicted"/>
<evidence type="ECO:0000313" key="3">
    <source>
        <dbReference type="Proteomes" id="UP000789570"/>
    </source>
</evidence>
<dbReference type="AlphaFoldDB" id="A0A9N9IE25"/>
<dbReference type="OrthoDB" id="10537619at2759"/>
<gene>
    <name evidence="2" type="ORF">FCALED_LOCUS14915</name>
</gene>
<organism evidence="2 3">
    <name type="scientific">Funneliformis caledonium</name>
    <dbReference type="NCBI Taxonomy" id="1117310"/>
    <lineage>
        <taxon>Eukaryota</taxon>
        <taxon>Fungi</taxon>
        <taxon>Fungi incertae sedis</taxon>
        <taxon>Mucoromycota</taxon>
        <taxon>Glomeromycotina</taxon>
        <taxon>Glomeromycetes</taxon>
        <taxon>Glomerales</taxon>
        <taxon>Glomeraceae</taxon>
        <taxon>Funneliformis</taxon>
    </lineage>
</organism>
<dbReference type="Proteomes" id="UP000789570">
    <property type="component" value="Unassembled WGS sequence"/>
</dbReference>
<reference evidence="2" key="1">
    <citation type="submission" date="2021-06" db="EMBL/GenBank/DDBJ databases">
        <authorList>
            <person name="Kallberg Y."/>
            <person name="Tangrot J."/>
            <person name="Rosling A."/>
        </authorList>
    </citation>
    <scope>NUCLEOTIDE SEQUENCE</scope>
    <source>
        <strain evidence="2">UK204</strain>
    </source>
</reference>
<evidence type="ECO:0000313" key="2">
    <source>
        <dbReference type="EMBL" id="CAG8729881.1"/>
    </source>
</evidence>
<feature type="region of interest" description="Disordered" evidence="1">
    <location>
        <begin position="82"/>
        <end position="103"/>
    </location>
</feature>
<keyword evidence="3" id="KW-1185">Reference proteome</keyword>
<name>A0A9N9IE25_9GLOM</name>
<dbReference type="EMBL" id="CAJVPQ010012018">
    <property type="protein sequence ID" value="CAG8729881.1"/>
    <property type="molecule type" value="Genomic_DNA"/>
</dbReference>
<protein>
    <submittedName>
        <fullName evidence="2">721_t:CDS:1</fullName>
    </submittedName>
</protein>
<feature type="compositionally biased region" description="Basic and acidic residues" evidence="1">
    <location>
        <begin position="142"/>
        <end position="159"/>
    </location>
</feature>
<sequence length="242" mass="27857">VCNFKYKKCLSEIEHKYDPLTKERSMASSLKKSFKVSAEAHNLLTTQLGFKVQVNTRQDGKRAITELSTLAQNEEIEEYKYQNSLNTHDSAFPKNKGLESDYEPHKRQYTEPIADAGNNPFFESENNLDKEENSSLVQQLQTKDESQRDNNDVSYDKESPNLYDVDFYSTSDDELPEEVKHLDVNDALIQDIFLEVLHQFQSNDLESGKTIISSNFLNGIIDITDSRVKESIRSKLNEEQQT</sequence>
<accession>A0A9N9IE25</accession>
<feature type="non-terminal residue" evidence="2">
    <location>
        <position position="242"/>
    </location>
</feature>
<comment type="caution">
    <text evidence="2">The sequence shown here is derived from an EMBL/GenBank/DDBJ whole genome shotgun (WGS) entry which is preliminary data.</text>
</comment>
<feature type="region of interest" description="Disordered" evidence="1">
    <location>
        <begin position="140"/>
        <end position="160"/>
    </location>
</feature>
<evidence type="ECO:0000256" key="1">
    <source>
        <dbReference type="SAM" id="MobiDB-lite"/>
    </source>
</evidence>